<evidence type="ECO:0000313" key="2">
    <source>
        <dbReference type="Proteomes" id="UP000001635"/>
    </source>
</evidence>
<protein>
    <submittedName>
        <fullName evidence="1">Uncharacterized protein</fullName>
    </submittedName>
</protein>
<organism evidence="1 2">
    <name type="scientific">Cyclobacterium marinum (strain ATCC 25205 / DSM 745 / LMG 13164 / NCIMB 1802)</name>
    <name type="common">Flectobacillus marinus</name>
    <dbReference type="NCBI Taxonomy" id="880070"/>
    <lineage>
        <taxon>Bacteria</taxon>
        <taxon>Pseudomonadati</taxon>
        <taxon>Bacteroidota</taxon>
        <taxon>Cytophagia</taxon>
        <taxon>Cytophagales</taxon>
        <taxon>Cyclobacteriaceae</taxon>
        <taxon>Cyclobacterium</taxon>
    </lineage>
</organism>
<proteinExistence type="predicted"/>
<reference evidence="2" key="1">
    <citation type="submission" date="2011-07" db="EMBL/GenBank/DDBJ databases">
        <title>The complete genome of Cyclobacterium marinum DSM 745.</title>
        <authorList>
            <person name="Lucas S."/>
            <person name="Han J."/>
            <person name="Lapidus A."/>
            <person name="Bruce D."/>
            <person name="Goodwin L."/>
            <person name="Pitluck S."/>
            <person name="Peters L."/>
            <person name="Kyrpides N."/>
            <person name="Mavromatis K."/>
            <person name="Ivanova N."/>
            <person name="Ovchinnikova G."/>
            <person name="Chertkov O."/>
            <person name="Detter J.C."/>
            <person name="Tapia R."/>
            <person name="Han C."/>
            <person name="Land M."/>
            <person name="Hauser L."/>
            <person name="Markowitz V."/>
            <person name="Cheng J.-F."/>
            <person name="Hugenholtz P."/>
            <person name="Woyke T."/>
            <person name="Wu D."/>
            <person name="Tindall B."/>
            <person name="Schuetze A."/>
            <person name="Brambilla E."/>
            <person name="Klenk H.-P."/>
            <person name="Eisen J.A."/>
        </authorList>
    </citation>
    <scope>NUCLEOTIDE SEQUENCE [LARGE SCALE GENOMIC DNA]</scope>
    <source>
        <strain evidence="2">ATCC 25205 / DSM 745 / LMG 13164 / NCIMB 1802</strain>
    </source>
</reference>
<gene>
    <name evidence="1" type="ordered locus">Cycma_4284</name>
</gene>
<dbReference type="AlphaFoldDB" id="G0IWJ3"/>
<name>G0IWJ3_CYCMS</name>
<keyword evidence="2" id="KW-1185">Reference proteome</keyword>
<sequence length="53" mass="6206">MPTLKNIDYSFKTPANQIKKSTDCMNNSMDAYLPLPKFIFSNANWLKNIKVYF</sequence>
<dbReference type="EMBL" id="CP002955">
    <property type="protein sequence ID" value="AEL27987.1"/>
    <property type="molecule type" value="Genomic_DNA"/>
</dbReference>
<accession>G0IWJ3</accession>
<dbReference type="KEGG" id="cmr:Cycma_4284"/>
<dbReference type="Proteomes" id="UP000001635">
    <property type="component" value="Chromosome"/>
</dbReference>
<evidence type="ECO:0000313" key="1">
    <source>
        <dbReference type="EMBL" id="AEL27987.1"/>
    </source>
</evidence>
<dbReference type="HOGENOM" id="CLU_3060753_0_0_10"/>